<dbReference type="Gene3D" id="3.40.50.1980">
    <property type="entry name" value="Nitrogenase molybdenum iron protein domain"/>
    <property type="match status" value="2"/>
</dbReference>
<comment type="caution">
    <text evidence="2">The sequence shown here is derived from an EMBL/GenBank/DDBJ whole genome shotgun (WGS) entry which is preliminary data.</text>
</comment>
<gene>
    <name evidence="2" type="ORF">CLV56_2067</name>
</gene>
<dbReference type="SUPFAM" id="SSF53807">
    <property type="entry name" value="Helical backbone' metal receptor"/>
    <property type="match status" value="1"/>
</dbReference>
<dbReference type="PROSITE" id="PS50983">
    <property type="entry name" value="FE_B12_PBP"/>
    <property type="match status" value="1"/>
</dbReference>
<sequence length="290" mass="29474">MSGIVSLLPAATEIVLALDLDERLVAVTDECDVGAGGPRRIVTRAVATAGLSPAEIDEQVARAAAVGSGPAIAPGALAGLDPELVLAQDLCAVCAVPSGDVEAALARLGCDAEVVTLDPRSVGDIVAGIAEVAAHAGVSDRGDALVADMRCRLADVAVATASRPRPRMAVVEWVDPLYLGGHWIPDMVELAGGTSVAGYAGERSRPSTWDALRAARPDAVVVAPCGFGLEDASAQARAVAEQLPDVPVWAIDADGLVVRPGPRVVDGVEALASILHPEVVAAHPSVRRVA</sequence>
<dbReference type="PANTHER" id="PTHR42860:SF1">
    <property type="entry name" value="VITAMIN B12-BINDING PROTEIN"/>
    <property type="match status" value="1"/>
</dbReference>
<dbReference type="OrthoDB" id="6495095at2"/>
<evidence type="ECO:0000313" key="2">
    <source>
        <dbReference type="EMBL" id="PJJ57829.1"/>
    </source>
</evidence>
<proteinExistence type="predicted"/>
<name>A0A0B2B2X3_9ACTN</name>
<dbReference type="Proteomes" id="UP000230842">
    <property type="component" value="Unassembled WGS sequence"/>
</dbReference>
<dbReference type="InterPro" id="IPR051030">
    <property type="entry name" value="Vitamin_B12-ABC_binding"/>
</dbReference>
<dbReference type="Pfam" id="PF01497">
    <property type="entry name" value="Peripla_BP_2"/>
    <property type="match status" value="1"/>
</dbReference>
<evidence type="ECO:0000259" key="1">
    <source>
        <dbReference type="PROSITE" id="PS50983"/>
    </source>
</evidence>
<accession>A0A0B2B2X3</accession>
<dbReference type="AlphaFoldDB" id="A0A0B2B2X3"/>
<dbReference type="InterPro" id="IPR002491">
    <property type="entry name" value="ABC_transptr_periplasmic_BD"/>
</dbReference>
<protein>
    <submittedName>
        <fullName evidence="2">Iron complex transport system substrate-binding protein</fullName>
    </submittedName>
</protein>
<feature type="domain" description="Fe/B12 periplasmic-binding" evidence="1">
    <location>
        <begin position="3"/>
        <end position="279"/>
    </location>
</feature>
<organism evidence="2 3">
    <name type="scientific">Mumia flava</name>
    <dbReference type="NCBI Taxonomy" id="1348852"/>
    <lineage>
        <taxon>Bacteria</taxon>
        <taxon>Bacillati</taxon>
        <taxon>Actinomycetota</taxon>
        <taxon>Actinomycetes</taxon>
        <taxon>Propionibacteriales</taxon>
        <taxon>Nocardioidaceae</taxon>
        <taxon>Mumia</taxon>
    </lineage>
</organism>
<dbReference type="PANTHER" id="PTHR42860">
    <property type="entry name" value="VITAMIN B12-BINDING PROTEIN"/>
    <property type="match status" value="1"/>
</dbReference>
<keyword evidence="3" id="KW-1185">Reference proteome</keyword>
<reference evidence="2 3" key="1">
    <citation type="submission" date="2017-11" db="EMBL/GenBank/DDBJ databases">
        <title>Genomic Encyclopedia of Archaeal and Bacterial Type Strains, Phase II (KMG-II): From Individual Species to Whole Genera.</title>
        <authorList>
            <person name="Goeker M."/>
        </authorList>
    </citation>
    <scope>NUCLEOTIDE SEQUENCE [LARGE SCALE GENOMIC DNA]</scope>
    <source>
        <strain evidence="2 3">DSM 27763</strain>
    </source>
</reference>
<dbReference type="RefSeq" id="WP_039363533.1">
    <property type="nucleotide sequence ID" value="NZ_PGEZ01000001.1"/>
</dbReference>
<dbReference type="EMBL" id="PGEZ01000001">
    <property type="protein sequence ID" value="PJJ57829.1"/>
    <property type="molecule type" value="Genomic_DNA"/>
</dbReference>
<evidence type="ECO:0000313" key="3">
    <source>
        <dbReference type="Proteomes" id="UP000230842"/>
    </source>
</evidence>